<dbReference type="AlphaFoldDB" id="A0A3M7RNX3"/>
<evidence type="ECO:0000313" key="3">
    <source>
        <dbReference type="Proteomes" id="UP000276133"/>
    </source>
</evidence>
<gene>
    <name evidence="2" type="ORF">BpHYR1_003182</name>
</gene>
<accession>A0A3M7RNX3</accession>
<dbReference type="EMBL" id="REGN01002954">
    <property type="protein sequence ID" value="RNA25263.1"/>
    <property type="molecule type" value="Genomic_DNA"/>
</dbReference>
<reference evidence="2 3" key="1">
    <citation type="journal article" date="2018" name="Sci. Rep.">
        <title>Genomic signatures of local adaptation to the degree of environmental predictability in rotifers.</title>
        <authorList>
            <person name="Franch-Gras L."/>
            <person name="Hahn C."/>
            <person name="Garcia-Roger E.M."/>
            <person name="Carmona M.J."/>
            <person name="Serra M."/>
            <person name="Gomez A."/>
        </authorList>
    </citation>
    <scope>NUCLEOTIDE SEQUENCE [LARGE SCALE GENOMIC DNA]</scope>
    <source>
        <strain evidence="2">HYR1</strain>
    </source>
</reference>
<dbReference type="Proteomes" id="UP000276133">
    <property type="component" value="Unassembled WGS sequence"/>
</dbReference>
<feature type="chain" id="PRO_5018214644" evidence="1">
    <location>
        <begin position="26"/>
        <end position="114"/>
    </location>
</feature>
<sequence>MIEVFAVILMILENVLDYFVDPALALESKGFGETQRIVENCFFKAFPTPTIKFCLFEPIFQNNKKKTETICGIERSSKLSDNTIEKTKFDREALVLIDSSRSNNFKLTIQKAKN</sequence>
<comment type="caution">
    <text evidence="2">The sequence shown here is derived from an EMBL/GenBank/DDBJ whole genome shotgun (WGS) entry which is preliminary data.</text>
</comment>
<keyword evidence="3" id="KW-1185">Reference proteome</keyword>
<evidence type="ECO:0000256" key="1">
    <source>
        <dbReference type="SAM" id="SignalP"/>
    </source>
</evidence>
<name>A0A3M7RNX3_BRAPC</name>
<organism evidence="2 3">
    <name type="scientific">Brachionus plicatilis</name>
    <name type="common">Marine rotifer</name>
    <name type="synonym">Brachionus muelleri</name>
    <dbReference type="NCBI Taxonomy" id="10195"/>
    <lineage>
        <taxon>Eukaryota</taxon>
        <taxon>Metazoa</taxon>
        <taxon>Spiralia</taxon>
        <taxon>Gnathifera</taxon>
        <taxon>Rotifera</taxon>
        <taxon>Eurotatoria</taxon>
        <taxon>Monogononta</taxon>
        <taxon>Pseudotrocha</taxon>
        <taxon>Ploima</taxon>
        <taxon>Brachionidae</taxon>
        <taxon>Brachionus</taxon>
    </lineage>
</organism>
<proteinExistence type="predicted"/>
<evidence type="ECO:0000313" key="2">
    <source>
        <dbReference type="EMBL" id="RNA25263.1"/>
    </source>
</evidence>
<feature type="signal peptide" evidence="1">
    <location>
        <begin position="1"/>
        <end position="25"/>
    </location>
</feature>
<protein>
    <submittedName>
        <fullName evidence="2">Uncharacterized protein</fullName>
    </submittedName>
</protein>
<keyword evidence="1" id="KW-0732">Signal</keyword>